<reference evidence="3" key="1">
    <citation type="submission" date="2020-11" db="EMBL/GenBank/DDBJ databases">
        <authorList>
            <person name="Tran Van P."/>
        </authorList>
    </citation>
    <scope>NUCLEOTIDE SEQUENCE</scope>
</reference>
<evidence type="ECO:0000256" key="2">
    <source>
        <dbReference type="SAM" id="Phobius"/>
    </source>
</evidence>
<dbReference type="AlphaFoldDB" id="A0A7R9BED9"/>
<feature type="transmembrane region" description="Helical" evidence="2">
    <location>
        <begin position="50"/>
        <end position="71"/>
    </location>
</feature>
<feature type="region of interest" description="Disordered" evidence="1">
    <location>
        <begin position="150"/>
        <end position="193"/>
    </location>
</feature>
<proteinExistence type="predicted"/>
<dbReference type="Proteomes" id="UP000678499">
    <property type="component" value="Unassembled WGS sequence"/>
</dbReference>
<gene>
    <name evidence="3" type="ORF">NMOB1V02_LOCUS18</name>
</gene>
<evidence type="ECO:0000256" key="1">
    <source>
        <dbReference type="SAM" id="MobiDB-lite"/>
    </source>
</evidence>
<feature type="transmembrane region" description="Helical" evidence="2">
    <location>
        <begin position="7"/>
        <end position="30"/>
    </location>
</feature>
<keyword evidence="2" id="KW-0472">Membrane</keyword>
<organism evidence="3">
    <name type="scientific">Notodromas monacha</name>
    <dbReference type="NCBI Taxonomy" id="399045"/>
    <lineage>
        <taxon>Eukaryota</taxon>
        <taxon>Metazoa</taxon>
        <taxon>Ecdysozoa</taxon>
        <taxon>Arthropoda</taxon>
        <taxon>Crustacea</taxon>
        <taxon>Oligostraca</taxon>
        <taxon>Ostracoda</taxon>
        <taxon>Podocopa</taxon>
        <taxon>Podocopida</taxon>
        <taxon>Cypridocopina</taxon>
        <taxon>Cypridoidea</taxon>
        <taxon>Cyprididae</taxon>
        <taxon>Notodromas</taxon>
    </lineage>
</organism>
<feature type="transmembrane region" description="Helical" evidence="2">
    <location>
        <begin position="115"/>
        <end position="138"/>
    </location>
</feature>
<dbReference type="EMBL" id="OA882038">
    <property type="protein sequence ID" value="CAD7272068.1"/>
    <property type="molecule type" value="Genomic_DNA"/>
</dbReference>
<protein>
    <submittedName>
        <fullName evidence="3">Uncharacterized protein</fullName>
    </submittedName>
</protein>
<keyword evidence="4" id="KW-1185">Reference proteome</keyword>
<evidence type="ECO:0000313" key="3">
    <source>
        <dbReference type="EMBL" id="CAD7272068.1"/>
    </source>
</evidence>
<dbReference type="EMBL" id="CAJPEX010000001">
    <property type="protein sequence ID" value="CAG0912220.1"/>
    <property type="molecule type" value="Genomic_DNA"/>
</dbReference>
<name>A0A7R9BED9_9CRUS</name>
<feature type="compositionally biased region" description="Basic and acidic residues" evidence="1">
    <location>
        <begin position="166"/>
        <end position="176"/>
    </location>
</feature>
<keyword evidence="2" id="KW-0812">Transmembrane</keyword>
<evidence type="ECO:0000313" key="4">
    <source>
        <dbReference type="Proteomes" id="UP000678499"/>
    </source>
</evidence>
<accession>A0A7R9BED9</accession>
<keyword evidence="2" id="KW-1133">Transmembrane helix</keyword>
<sequence>MATLFSRVGLCSLVCSVVGMIVLIVYRAALKNDTATTDNWTGGQERWTDMGLMVIGTVFGLPAVSVTHALAYATGYEDTIGDCLRVFVMGAMQLCSSAMLLTVSDRGAADQGRAAGISMGVLLLLVSLCQGYHSYVIYRTLNPGSSGRGPYGASYAMEPPRQGRNRAAEERKDRRTASPLVSDPIPVGAAAAS</sequence>
<feature type="transmembrane region" description="Helical" evidence="2">
    <location>
        <begin position="83"/>
        <end position="103"/>
    </location>
</feature>